<organism evidence="1">
    <name type="scientific">Pseudomonas phage Orimi01</name>
    <dbReference type="NCBI Taxonomy" id="3138541"/>
    <lineage>
        <taxon>Viruses</taxon>
    </lineage>
</organism>
<proteinExistence type="predicted"/>
<dbReference type="EMBL" id="PP179326">
    <property type="protein sequence ID" value="XAI70695.1"/>
    <property type="molecule type" value="Genomic_DNA"/>
</dbReference>
<accession>A0AAU6W2E8</accession>
<name>A0AAU6W2E8_9VIRU</name>
<evidence type="ECO:0000313" key="1">
    <source>
        <dbReference type="EMBL" id="XAI70695.1"/>
    </source>
</evidence>
<protein>
    <submittedName>
        <fullName evidence="1">Uncharacterized protein</fullName>
    </submittedName>
</protein>
<reference evidence="1" key="1">
    <citation type="journal article" date="2024" name="J. Gen. Virol.">
        <title>Novel phages of Pseudomonas syringae unveil numerous potential auxiliary metabolic genes.</title>
        <authorList>
            <person name="Feltin C."/>
            <person name="Garneau J.R."/>
            <person name="Morris C.E."/>
            <person name="Berard A."/>
            <person name="Torres-Barcelo C."/>
        </authorList>
    </citation>
    <scope>NUCLEOTIDE SEQUENCE</scope>
</reference>
<gene>
    <name evidence="1" type="ORF">Orimi01_00038</name>
</gene>
<sequence>MSNPLLSSATSAGATGASMQAQFINKMSIQSYVTGTGSVTATVIVEGSNNESDWVPITTLTMSGTNRASDGGVLETFFQQIRARVTAISGTSASVSVDYISR</sequence>